<evidence type="ECO:0000256" key="4">
    <source>
        <dbReference type="ARBA" id="ARBA00022679"/>
    </source>
</evidence>
<comment type="caution">
    <text evidence="6">The sequence shown here is derived from an EMBL/GenBank/DDBJ whole genome shotgun (WGS) entry which is preliminary data.</text>
</comment>
<dbReference type="AlphaFoldDB" id="A0A8J3A7B9"/>
<dbReference type="Pfam" id="PF13641">
    <property type="entry name" value="Glyco_tranf_2_3"/>
    <property type="match status" value="1"/>
</dbReference>
<name>A0A8J3A7B9_9ACTN</name>
<keyword evidence="5" id="KW-0472">Membrane</keyword>
<protein>
    <recommendedName>
        <fullName evidence="8">Glycosyltransferase, GT2 family</fullName>
    </recommendedName>
</protein>
<dbReference type="Gene3D" id="3.90.550.10">
    <property type="entry name" value="Spore Coat Polysaccharide Biosynthesis Protein SpsA, Chain A"/>
    <property type="match status" value="1"/>
</dbReference>
<evidence type="ECO:0008006" key="8">
    <source>
        <dbReference type="Google" id="ProtNLM"/>
    </source>
</evidence>
<reference evidence="6" key="1">
    <citation type="journal article" date="2014" name="Int. J. Syst. Evol. Microbiol.">
        <title>Complete genome sequence of Corynebacterium casei LMG S-19264T (=DSM 44701T), isolated from a smear-ripened cheese.</title>
        <authorList>
            <consortium name="US DOE Joint Genome Institute (JGI-PGF)"/>
            <person name="Walter F."/>
            <person name="Albersmeier A."/>
            <person name="Kalinowski J."/>
            <person name="Ruckert C."/>
        </authorList>
    </citation>
    <scope>NUCLEOTIDE SEQUENCE</scope>
    <source>
        <strain evidence="6">CGMCC 1.14988</strain>
    </source>
</reference>
<feature type="transmembrane region" description="Helical" evidence="5">
    <location>
        <begin position="261"/>
        <end position="280"/>
    </location>
</feature>
<dbReference type="PANTHER" id="PTHR43179">
    <property type="entry name" value="RHAMNOSYLTRANSFERASE WBBL"/>
    <property type="match status" value="1"/>
</dbReference>
<organism evidence="6 7">
    <name type="scientific">Egicoccus halophilus</name>
    <dbReference type="NCBI Taxonomy" id="1670830"/>
    <lineage>
        <taxon>Bacteria</taxon>
        <taxon>Bacillati</taxon>
        <taxon>Actinomycetota</taxon>
        <taxon>Nitriliruptoria</taxon>
        <taxon>Egicoccales</taxon>
        <taxon>Egicoccaceae</taxon>
        <taxon>Egicoccus</taxon>
    </lineage>
</organism>
<dbReference type="EMBL" id="BMHA01000004">
    <property type="protein sequence ID" value="GGI05300.1"/>
    <property type="molecule type" value="Genomic_DNA"/>
</dbReference>
<evidence type="ECO:0000313" key="7">
    <source>
        <dbReference type="Proteomes" id="UP000650511"/>
    </source>
</evidence>
<evidence type="ECO:0000256" key="3">
    <source>
        <dbReference type="ARBA" id="ARBA00022676"/>
    </source>
</evidence>
<dbReference type="CDD" id="cd04186">
    <property type="entry name" value="GT_2_like_c"/>
    <property type="match status" value="1"/>
</dbReference>
<keyword evidence="7" id="KW-1185">Reference proteome</keyword>
<keyword evidence="5" id="KW-0812">Transmembrane</keyword>
<dbReference type="PANTHER" id="PTHR43179:SF12">
    <property type="entry name" value="GALACTOFURANOSYLTRANSFERASE GLFT2"/>
    <property type="match status" value="1"/>
</dbReference>
<keyword evidence="4" id="KW-0808">Transferase</keyword>
<dbReference type="InterPro" id="IPR029044">
    <property type="entry name" value="Nucleotide-diphossugar_trans"/>
</dbReference>
<gene>
    <name evidence="6" type="ORF">GCM10011354_13410</name>
</gene>
<reference evidence="6" key="2">
    <citation type="submission" date="2020-09" db="EMBL/GenBank/DDBJ databases">
        <authorList>
            <person name="Sun Q."/>
            <person name="Zhou Y."/>
        </authorList>
    </citation>
    <scope>NUCLEOTIDE SEQUENCE</scope>
    <source>
        <strain evidence="6">CGMCC 1.14988</strain>
    </source>
</reference>
<keyword evidence="3" id="KW-0328">Glycosyltransferase</keyword>
<evidence type="ECO:0000256" key="2">
    <source>
        <dbReference type="ARBA" id="ARBA00006739"/>
    </source>
</evidence>
<accession>A0A8J3A7B9</accession>
<sequence>MSDLAVSVIVLTFHSRRTIDACLDALAPQVAEVGGELVVADNGSTDGTVEHVRGRGDARVLAFGENLGFAGGCNRAVAATASPVVVLVNPDAVLAPGGLARLVAAVRSRPRIGLLGARAVHADGRYDERCVLGLPNLSGAVAFATLLDVPLRRRVPTLVGHGPVELAAGAGVRRVPAVSGAVLAVRREAWEQLGGFDEAFFLYGEDVDLAARAARHGRPTAVHTDVDYTHVGAASSSDPLRRDVLLFRGKAQLYRTHLGPLLGPLAVALLVVGAAVRGRIGRLLPGRRRAAANWQALFEHRRAWTGGHPTVGDRTAAELTAARAAAA</sequence>
<dbReference type="SUPFAM" id="SSF53448">
    <property type="entry name" value="Nucleotide-diphospho-sugar transferases"/>
    <property type="match status" value="1"/>
</dbReference>
<comment type="similarity">
    <text evidence="2">Belongs to the glycosyltransferase 2 family.</text>
</comment>
<evidence type="ECO:0000313" key="6">
    <source>
        <dbReference type="EMBL" id="GGI05300.1"/>
    </source>
</evidence>
<dbReference type="RefSeq" id="WP_165403936.1">
    <property type="nucleotide sequence ID" value="NZ_BMHA01000004.1"/>
</dbReference>
<comment type="pathway">
    <text evidence="1">Cell wall biogenesis; cell wall polysaccharide biosynthesis.</text>
</comment>
<dbReference type="GO" id="GO:0016757">
    <property type="term" value="F:glycosyltransferase activity"/>
    <property type="evidence" value="ECO:0007669"/>
    <property type="project" value="UniProtKB-KW"/>
</dbReference>
<proteinExistence type="inferred from homology"/>
<evidence type="ECO:0000256" key="5">
    <source>
        <dbReference type="SAM" id="Phobius"/>
    </source>
</evidence>
<dbReference type="Proteomes" id="UP000650511">
    <property type="component" value="Unassembled WGS sequence"/>
</dbReference>
<keyword evidence="5" id="KW-1133">Transmembrane helix</keyword>
<evidence type="ECO:0000256" key="1">
    <source>
        <dbReference type="ARBA" id="ARBA00004776"/>
    </source>
</evidence>